<keyword evidence="2 7" id="KW-0813">Transport</keyword>
<dbReference type="EMBL" id="PIUM01000047">
    <property type="protein sequence ID" value="PKU21690.1"/>
    <property type="molecule type" value="Genomic_DNA"/>
</dbReference>
<evidence type="ECO:0000256" key="2">
    <source>
        <dbReference type="ARBA" id="ARBA00022448"/>
    </source>
</evidence>
<name>A0A2N3PMS0_9PROT</name>
<evidence type="ECO:0000259" key="8">
    <source>
        <dbReference type="PROSITE" id="PS50928"/>
    </source>
</evidence>
<dbReference type="InterPro" id="IPR000515">
    <property type="entry name" value="MetI-like"/>
</dbReference>
<evidence type="ECO:0000256" key="3">
    <source>
        <dbReference type="ARBA" id="ARBA00022475"/>
    </source>
</evidence>
<dbReference type="Pfam" id="PF00528">
    <property type="entry name" value="BPD_transp_1"/>
    <property type="match status" value="1"/>
</dbReference>
<dbReference type="PANTHER" id="PTHR43163">
    <property type="entry name" value="DIPEPTIDE TRANSPORT SYSTEM PERMEASE PROTEIN DPPB-RELATED"/>
    <property type="match status" value="1"/>
</dbReference>
<evidence type="ECO:0000256" key="1">
    <source>
        <dbReference type="ARBA" id="ARBA00004651"/>
    </source>
</evidence>
<dbReference type="PROSITE" id="PS50928">
    <property type="entry name" value="ABC_TM1"/>
    <property type="match status" value="1"/>
</dbReference>
<dbReference type="PANTHER" id="PTHR43163:SF6">
    <property type="entry name" value="DIPEPTIDE TRANSPORT SYSTEM PERMEASE PROTEIN DPPB-RELATED"/>
    <property type="match status" value="1"/>
</dbReference>
<feature type="transmembrane region" description="Helical" evidence="7">
    <location>
        <begin position="172"/>
        <end position="191"/>
    </location>
</feature>
<evidence type="ECO:0000313" key="9">
    <source>
        <dbReference type="EMBL" id="PKU21690.1"/>
    </source>
</evidence>
<evidence type="ECO:0000256" key="6">
    <source>
        <dbReference type="ARBA" id="ARBA00023136"/>
    </source>
</evidence>
<evidence type="ECO:0000313" key="10">
    <source>
        <dbReference type="Proteomes" id="UP000233293"/>
    </source>
</evidence>
<accession>A0A2N3PMS0</accession>
<comment type="subcellular location">
    <subcellularLocation>
        <location evidence="1 7">Cell membrane</location>
        <topology evidence="1 7">Multi-pass membrane protein</topology>
    </subcellularLocation>
</comment>
<keyword evidence="10" id="KW-1185">Reference proteome</keyword>
<keyword evidence="3" id="KW-1003">Cell membrane</keyword>
<dbReference type="Proteomes" id="UP000233293">
    <property type="component" value="Unassembled WGS sequence"/>
</dbReference>
<dbReference type="SUPFAM" id="SSF161098">
    <property type="entry name" value="MetI-like"/>
    <property type="match status" value="1"/>
</dbReference>
<dbReference type="Pfam" id="PF19300">
    <property type="entry name" value="BPD_transp_1_N"/>
    <property type="match status" value="1"/>
</dbReference>
<feature type="transmembrane region" description="Helical" evidence="7">
    <location>
        <begin position="12"/>
        <end position="31"/>
    </location>
</feature>
<feature type="transmembrane region" description="Helical" evidence="7">
    <location>
        <begin position="98"/>
        <end position="118"/>
    </location>
</feature>
<feature type="domain" description="ABC transmembrane type-1" evidence="8">
    <location>
        <begin position="94"/>
        <end position="296"/>
    </location>
</feature>
<evidence type="ECO:0000256" key="7">
    <source>
        <dbReference type="RuleBase" id="RU363032"/>
    </source>
</evidence>
<dbReference type="RefSeq" id="WP_101253491.1">
    <property type="nucleotide sequence ID" value="NZ_PIUM01000047.1"/>
</dbReference>
<dbReference type="AlphaFoldDB" id="A0A2N3PMS0"/>
<feature type="transmembrane region" description="Helical" evidence="7">
    <location>
        <begin position="242"/>
        <end position="266"/>
    </location>
</feature>
<evidence type="ECO:0000256" key="4">
    <source>
        <dbReference type="ARBA" id="ARBA00022692"/>
    </source>
</evidence>
<dbReference type="InterPro" id="IPR035906">
    <property type="entry name" value="MetI-like_sf"/>
</dbReference>
<dbReference type="Gene3D" id="1.10.3720.10">
    <property type="entry name" value="MetI-like"/>
    <property type="match status" value="1"/>
</dbReference>
<dbReference type="GO" id="GO:0071916">
    <property type="term" value="F:dipeptide transmembrane transporter activity"/>
    <property type="evidence" value="ECO:0007669"/>
    <property type="project" value="TreeGrafter"/>
</dbReference>
<organism evidence="9 10">
    <name type="scientific">Telmatospirillum siberiense</name>
    <dbReference type="NCBI Taxonomy" id="382514"/>
    <lineage>
        <taxon>Bacteria</taxon>
        <taxon>Pseudomonadati</taxon>
        <taxon>Pseudomonadota</taxon>
        <taxon>Alphaproteobacteria</taxon>
        <taxon>Rhodospirillales</taxon>
        <taxon>Rhodospirillaceae</taxon>
        <taxon>Telmatospirillum</taxon>
    </lineage>
</organism>
<keyword evidence="6 7" id="KW-0472">Membrane</keyword>
<dbReference type="CDD" id="cd06261">
    <property type="entry name" value="TM_PBP2"/>
    <property type="match status" value="1"/>
</dbReference>
<keyword evidence="5 7" id="KW-1133">Transmembrane helix</keyword>
<dbReference type="InterPro" id="IPR045621">
    <property type="entry name" value="BPD_transp_1_N"/>
</dbReference>
<keyword evidence="4 7" id="KW-0812">Transmembrane</keyword>
<dbReference type="OrthoDB" id="7834831at2"/>
<reference evidence="10" key="1">
    <citation type="submission" date="2017-12" db="EMBL/GenBank/DDBJ databases">
        <title>Draft genome sequence of Telmatospirillum siberiense 26-4b1T, an acidotolerant peatland alphaproteobacterium potentially involved in sulfur cycling.</title>
        <authorList>
            <person name="Hausmann B."/>
            <person name="Pjevac P."/>
            <person name="Schreck K."/>
            <person name="Herbold C.W."/>
            <person name="Daims H."/>
            <person name="Wagner M."/>
            <person name="Pester M."/>
            <person name="Loy A."/>
        </authorList>
    </citation>
    <scope>NUCLEOTIDE SEQUENCE [LARGE SCALE GENOMIC DNA]</scope>
    <source>
        <strain evidence="10">26-4b1</strain>
    </source>
</reference>
<dbReference type="GO" id="GO:0005886">
    <property type="term" value="C:plasma membrane"/>
    <property type="evidence" value="ECO:0007669"/>
    <property type="project" value="UniProtKB-SubCell"/>
</dbReference>
<evidence type="ECO:0000256" key="5">
    <source>
        <dbReference type="ARBA" id="ARBA00022989"/>
    </source>
</evidence>
<feature type="transmembrane region" description="Helical" evidence="7">
    <location>
        <begin position="130"/>
        <end position="160"/>
    </location>
</feature>
<gene>
    <name evidence="9" type="ORF">CWS72_25545</name>
</gene>
<feature type="transmembrane region" description="Helical" evidence="7">
    <location>
        <begin position="272"/>
        <end position="296"/>
    </location>
</feature>
<comment type="similarity">
    <text evidence="7">Belongs to the binding-protein-dependent transport system permease family.</text>
</comment>
<sequence length="306" mass="33368">MIPFLLRRILHGMIVALGVTTVVFVVTRLIGDPVKVMLPLDSTEEQRAALAAKLGLDGSIWEQYQHFCIRLLHFDFGDSLWQGRSAADIVLERLPDTLSLVGTAIALAVLFALPMGLAAATRPGGHLDRLLVGLSLTGLSVPQFWLGLLLILLFAVQLHWLPTSGDESLRHLVLPAVSLALPSIGRLTIMVRSTAIDEINRAYVRTAEAKGLTFGRILGVHVMRNAANPIITMAGWEAIRMLAGYSVVVETVFSWPGVGFLAVQSIERRDLILLQASVFTVALMVVLLTLAIDIAYKVIDPRIKLS</sequence>
<protein>
    <submittedName>
        <fullName evidence="9">ABC transporter permease</fullName>
    </submittedName>
</protein>
<comment type="caution">
    <text evidence="9">The sequence shown here is derived from an EMBL/GenBank/DDBJ whole genome shotgun (WGS) entry which is preliminary data.</text>
</comment>
<proteinExistence type="inferred from homology"/>